<evidence type="ECO:0000313" key="3">
    <source>
        <dbReference type="Proteomes" id="UP000278288"/>
    </source>
</evidence>
<gene>
    <name evidence="2" type="ORF">EG343_12130</name>
</gene>
<protein>
    <recommendedName>
        <fullName evidence="4">VCBS repeat-containing protein</fullName>
    </recommendedName>
</protein>
<organism evidence="2 3">
    <name type="scientific">Chryseobacterium nakagawai</name>
    <dbReference type="NCBI Taxonomy" id="1241982"/>
    <lineage>
        <taxon>Bacteria</taxon>
        <taxon>Pseudomonadati</taxon>
        <taxon>Bacteroidota</taxon>
        <taxon>Flavobacteriia</taxon>
        <taxon>Flavobacteriales</taxon>
        <taxon>Weeksellaceae</taxon>
        <taxon>Chryseobacterium group</taxon>
        <taxon>Chryseobacterium</taxon>
    </lineage>
</organism>
<name>A0AAD0YLP2_CHRNA</name>
<dbReference type="EMBL" id="CP033923">
    <property type="protein sequence ID" value="AZA91330.1"/>
    <property type="molecule type" value="Genomic_DNA"/>
</dbReference>
<evidence type="ECO:0000313" key="2">
    <source>
        <dbReference type="EMBL" id="AZA91330.1"/>
    </source>
</evidence>
<keyword evidence="1" id="KW-0732">Signal</keyword>
<feature type="signal peptide" evidence="1">
    <location>
        <begin position="1"/>
        <end position="18"/>
    </location>
</feature>
<dbReference type="AlphaFoldDB" id="A0AAD0YLP2"/>
<dbReference type="Proteomes" id="UP000278288">
    <property type="component" value="Chromosome"/>
</dbReference>
<accession>A0AAD0YLP2</accession>
<sequence>MKKIFSFIFILLATLSYAQNLKNFSFPKGYKKVTEIKGDLDKDGKEETVIVFDTDKTASDYERAPGKKDYQRVFYILKNEQGQAKIWKENSSLLYSSGLGFYPDDNILNIQIKNNCLVVEQSFFSNSRHTQVNKYTFRFQNGDFYLIGSYDNFKDTCEFDFTNEINFSTGKVIVDREYSSCDDEAKVPENIHKEFIHKIQPLITMDNFKMGEYRFKIPGMKEDFVF</sequence>
<proteinExistence type="predicted"/>
<evidence type="ECO:0008006" key="4">
    <source>
        <dbReference type="Google" id="ProtNLM"/>
    </source>
</evidence>
<keyword evidence="3" id="KW-1185">Reference proteome</keyword>
<evidence type="ECO:0000256" key="1">
    <source>
        <dbReference type="SAM" id="SignalP"/>
    </source>
</evidence>
<dbReference type="KEGG" id="cnk:EG343_12130"/>
<reference evidence="2 3" key="1">
    <citation type="submission" date="2018-11" db="EMBL/GenBank/DDBJ databases">
        <title>Proposal to divide the Flavobacteriaceae and reorganize its genera based on Amino Acid Identity values calculated from whole genome sequences.</title>
        <authorList>
            <person name="Nicholson A.C."/>
            <person name="Gulvik C.A."/>
            <person name="Whitney A.M."/>
            <person name="Humrighouse B.W."/>
            <person name="Bell M."/>
            <person name="Holmes B."/>
            <person name="Steigerwalt A.G."/>
            <person name="Villarma A."/>
            <person name="Sheth M."/>
            <person name="Batra D."/>
            <person name="Pryor J."/>
            <person name="Bernardet J.-F."/>
            <person name="Hugo C."/>
            <person name="Kampfer P."/>
            <person name="Newman J."/>
            <person name="McQuiston J.R."/>
        </authorList>
    </citation>
    <scope>NUCLEOTIDE SEQUENCE [LARGE SCALE GENOMIC DNA]</scope>
    <source>
        <strain evidence="2 3">G0041</strain>
    </source>
</reference>
<dbReference type="RefSeq" id="WP_123858044.1">
    <property type="nucleotide sequence ID" value="NZ_CP033923.1"/>
</dbReference>
<feature type="chain" id="PRO_5041946677" description="VCBS repeat-containing protein" evidence="1">
    <location>
        <begin position="19"/>
        <end position="226"/>
    </location>
</feature>